<dbReference type="InterPro" id="IPR000719">
    <property type="entry name" value="Prot_kinase_dom"/>
</dbReference>
<feature type="repeat" description="TPR" evidence="5">
    <location>
        <begin position="698"/>
        <end position="731"/>
    </location>
</feature>
<evidence type="ECO:0000256" key="2">
    <source>
        <dbReference type="ARBA" id="ARBA00022741"/>
    </source>
</evidence>
<dbReference type="Gene3D" id="1.10.510.10">
    <property type="entry name" value="Transferase(Phosphotransferase) domain 1"/>
    <property type="match status" value="1"/>
</dbReference>
<dbReference type="InterPro" id="IPR011009">
    <property type="entry name" value="Kinase-like_dom_sf"/>
</dbReference>
<evidence type="ECO:0000259" key="8">
    <source>
        <dbReference type="PROSITE" id="PS50011"/>
    </source>
</evidence>
<keyword evidence="5" id="KW-0802">TPR repeat</keyword>
<dbReference type="InterPro" id="IPR008271">
    <property type="entry name" value="Ser/Thr_kinase_AS"/>
</dbReference>
<proteinExistence type="predicted"/>
<dbReference type="GO" id="GO:0004674">
    <property type="term" value="F:protein serine/threonine kinase activity"/>
    <property type="evidence" value="ECO:0007669"/>
    <property type="project" value="UniProtKB-KW"/>
</dbReference>
<keyword evidence="7" id="KW-0812">Transmembrane</keyword>
<dbReference type="InterPro" id="IPR019734">
    <property type="entry name" value="TPR_rpt"/>
</dbReference>
<dbReference type="GO" id="GO:0005524">
    <property type="term" value="F:ATP binding"/>
    <property type="evidence" value="ECO:0007669"/>
    <property type="project" value="UniProtKB-KW"/>
</dbReference>
<keyword evidence="1" id="KW-0808">Transferase</keyword>
<feature type="region of interest" description="Disordered" evidence="6">
    <location>
        <begin position="1"/>
        <end position="29"/>
    </location>
</feature>
<evidence type="ECO:0000256" key="6">
    <source>
        <dbReference type="SAM" id="MobiDB-lite"/>
    </source>
</evidence>
<dbReference type="PANTHER" id="PTHR43289:SF34">
    <property type="entry name" value="SERINE_THREONINE-PROTEIN KINASE YBDM-RELATED"/>
    <property type="match status" value="1"/>
</dbReference>
<name>A0A7W7ZJW1_9BACT</name>
<feature type="repeat" description="TPR" evidence="5">
    <location>
        <begin position="843"/>
        <end position="876"/>
    </location>
</feature>
<feature type="compositionally biased region" description="Basic and acidic residues" evidence="6">
    <location>
        <begin position="1"/>
        <end position="16"/>
    </location>
</feature>
<protein>
    <submittedName>
        <fullName evidence="9">Serine/threonine protein kinase/tetratricopeptide (TPR) repeat protein</fullName>
    </submittedName>
</protein>
<sequence>MSSPKESVDKIARMEDEPPAGDSSSSLAHSIGKARDHKADYLAREHQIGSATTLSKLPVLGQFPVGCNVAGRFTVIRYIARGGMGEVYEVEDALLEGIRVALKVILPEIAGDASSDRRFVQEVLLARKVAHPNLCPIYDIARCDSMGPPFLFLTMKLLGGETLTSWLRGPDRIPRSESVAIFCQIASGLAAIHAAGVIHRDIKPNNVMLERSGAHPRAYIMDFGLARLHDPEASSLGKSIMAGTPGYIAPEVLEGEGPSAASDLYAFGVLMHQVLTGARPPRLTSEHTSALSAADAPAAMIETVGEFLARDPVRRSAAFAKIQLQIHSRSGEDAWLSGESVNGRPTSPAGDHIKVGRTTQGILPGIPRQLLATLLGLCAVVFVTLGLLLIPAIGERVRGILLSSPEKHIVVLPLDSSGESPETQAIGDGLMDSLTGKLANANAGSNSLWVIPTSEVRQRKITDASAAMHELGATIVVTGRFSRRGGTSELWLTLLDPRHMRVIGYVDVPSPTDNLAALEDDAITSLGRQMNISARGDLKSDASPPSTAAAAYEDYLAGMGYLPRQDLPGNLDRAIAAFRRAVARDPTFGLAYAQLAEASILQYQLGNKLADLKQAEESSRKAAQLSDQIPATYIALGQYHQVTGQRDLALQEFQRALQLDPKSSDALSGVANLYIGQGRIAEAESAYIRAAAINSQDWRGFNNLGKFYQNVGRPKDAIPQFQHAIALTPDNSWPYTNLGLAYQDLDDPKMLPEAENALNHSIQLDSTYAAYSDLGSIYAQEHRFQDAVDAQKRAVLLNDQSAEAWENLGEAYEWLKVDTQAHFARGKAIALLEQRLRVNSQSAEDHATLASLYAKNGDRAAARKYVQISLALSPDDQYVLSQVADASETLGDRQSALKYLNAALAKGLSRVQLEGDPAVQSLVHSPLLSAAAK</sequence>
<evidence type="ECO:0000256" key="1">
    <source>
        <dbReference type="ARBA" id="ARBA00022679"/>
    </source>
</evidence>
<feature type="repeat" description="TPR" evidence="5">
    <location>
        <begin position="630"/>
        <end position="663"/>
    </location>
</feature>
<feature type="domain" description="Protein kinase" evidence="8">
    <location>
        <begin position="73"/>
        <end position="336"/>
    </location>
</feature>
<dbReference type="Proteomes" id="UP000540989">
    <property type="component" value="Unassembled WGS sequence"/>
</dbReference>
<dbReference type="Gene3D" id="1.25.40.10">
    <property type="entry name" value="Tetratricopeptide repeat domain"/>
    <property type="match status" value="3"/>
</dbReference>
<keyword evidence="10" id="KW-1185">Reference proteome</keyword>
<dbReference type="EMBL" id="JACHIP010000033">
    <property type="protein sequence ID" value="MBB5061255.1"/>
    <property type="molecule type" value="Genomic_DNA"/>
</dbReference>
<feature type="transmembrane region" description="Helical" evidence="7">
    <location>
        <begin position="370"/>
        <end position="390"/>
    </location>
</feature>
<dbReference type="PROSITE" id="PS50011">
    <property type="entry name" value="PROTEIN_KINASE_DOM"/>
    <property type="match status" value="1"/>
</dbReference>
<comment type="caution">
    <text evidence="9">The sequence shown here is derived from an EMBL/GenBank/DDBJ whole genome shotgun (WGS) entry which is preliminary data.</text>
</comment>
<keyword evidence="2" id="KW-0547">Nucleotide-binding</keyword>
<dbReference type="PANTHER" id="PTHR43289">
    <property type="entry name" value="MITOGEN-ACTIVATED PROTEIN KINASE KINASE KINASE 20-RELATED"/>
    <property type="match status" value="1"/>
</dbReference>
<dbReference type="PROSITE" id="PS50005">
    <property type="entry name" value="TPR"/>
    <property type="match status" value="4"/>
</dbReference>
<dbReference type="Gene3D" id="3.30.200.20">
    <property type="entry name" value="Phosphorylase Kinase, domain 1"/>
    <property type="match status" value="1"/>
</dbReference>
<keyword evidence="7" id="KW-0472">Membrane</keyword>
<keyword evidence="7" id="KW-1133">Transmembrane helix</keyword>
<accession>A0A7W7ZJW1</accession>
<dbReference type="CDD" id="cd14014">
    <property type="entry name" value="STKc_PknB_like"/>
    <property type="match status" value="1"/>
</dbReference>
<evidence type="ECO:0000313" key="9">
    <source>
        <dbReference type="EMBL" id="MBB5061255.1"/>
    </source>
</evidence>
<reference evidence="9 10" key="1">
    <citation type="submission" date="2020-08" db="EMBL/GenBank/DDBJ databases">
        <title>Genomic Encyclopedia of Type Strains, Phase IV (KMG-V): Genome sequencing to study the core and pangenomes of soil and plant-associated prokaryotes.</title>
        <authorList>
            <person name="Whitman W."/>
        </authorList>
    </citation>
    <scope>NUCLEOTIDE SEQUENCE [LARGE SCALE GENOMIC DNA]</scope>
    <source>
        <strain evidence="9 10">M8UP14</strain>
    </source>
</reference>
<dbReference type="RefSeq" id="WP_184224050.1">
    <property type="nucleotide sequence ID" value="NZ_JACHIP010000033.1"/>
</dbReference>
<dbReference type="SMART" id="SM00028">
    <property type="entry name" value="TPR"/>
    <property type="match status" value="6"/>
</dbReference>
<dbReference type="Pfam" id="PF00069">
    <property type="entry name" value="Pkinase"/>
    <property type="match status" value="1"/>
</dbReference>
<dbReference type="SUPFAM" id="SSF48452">
    <property type="entry name" value="TPR-like"/>
    <property type="match status" value="2"/>
</dbReference>
<gene>
    <name evidence="9" type="ORF">HDF16_005991</name>
</gene>
<dbReference type="SUPFAM" id="SSF56112">
    <property type="entry name" value="Protein kinase-like (PK-like)"/>
    <property type="match status" value="1"/>
</dbReference>
<keyword evidence="3 9" id="KW-0418">Kinase</keyword>
<dbReference type="Pfam" id="PF13429">
    <property type="entry name" value="TPR_15"/>
    <property type="match status" value="1"/>
</dbReference>
<evidence type="ECO:0000256" key="4">
    <source>
        <dbReference type="ARBA" id="ARBA00022840"/>
    </source>
</evidence>
<evidence type="ECO:0000256" key="5">
    <source>
        <dbReference type="PROSITE-ProRule" id="PRU00339"/>
    </source>
</evidence>
<keyword evidence="4" id="KW-0067">ATP-binding</keyword>
<organism evidence="9 10">
    <name type="scientific">Granulicella aggregans</name>
    <dbReference type="NCBI Taxonomy" id="474949"/>
    <lineage>
        <taxon>Bacteria</taxon>
        <taxon>Pseudomonadati</taxon>
        <taxon>Acidobacteriota</taxon>
        <taxon>Terriglobia</taxon>
        <taxon>Terriglobales</taxon>
        <taxon>Acidobacteriaceae</taxon>
        <taxon>Granulicella</taxon>
    </lineage>
</organism>
<evidence type="ECO:0000313" key="10">
    <source>
        <dbReference type="Proteomes" id="UP000540989"/>
    </source>
</evidence>
<evidence type="ECO:0000256" key="7">
    <source>
        <dbReference type="SAM" id="Phobius"/>
    </source>
</evidence>
<dbReference type="SMART" id="SM00220">
    <property type="entry name" value="S_TKc"/>
    <property type="match status" value="1"/>
</dbReference>
<keyword evidence="9" id="KW-0723">Serine/threonine-protein kinase</keyword>
<evidence type="ECO:0000256" key="3">
    <source>
        <dbReference type="ARBA" id="ARBA00022777"/>
    </source>
</evidence>
<dbReference type="InterPro" id="IPR011990">
    <property type="entry name" value="TPR-like_helical_dom_sf"/>
</dbReference>
<dbReference type="PROSITE" id="PS00108">
    <property type="entry name" value="PROTEIN_KINASE_ST"/>
    <property type="match status" value="1"/>
</dbReference>
<dbReference type="AlphaFoldDB" id="A0A7W7ZJW1"/>
<feature type="repeat" description="TPR" evidence="5">
    <location>
        <begin position="768"/>
        <end position="801"/>
    </location>
</feature>